<dbReference type="Proteomes" id="UP000197097">
    <property type="component" value="Unassembled WGS sequence"/>
</dbReference>
<dbReference type="AlphaFoldDB" id="A0A246JZR6"/>
<organism evidence="1 2">
    <name type="scientific">Sphingopyxis witflariensis</name>
    <dbReference type="NCBI Taxonomy" id="173675"/>
    <lineage>
        <taxon>Bacteria</taxon>
        <taxon>Pseudomonadati</taxon>
        <taxon>Pseudomonadota</taxon>
        <taxon>Alphaproteobacteria</taxon>
        <taxon>Sphingomonadales</taxon>
        <taxon>Sphingomonadaceae</taxon>
        <taxon>Sphingopyxis</taxon>
    </lineage>
</organism>
<dbReference type="OrthoDB" id="7451190at2"/>
<proteinExistence type="predicted"/>
<comment type="caution">
    <text evidence="1">The sequence shown here is derived from an EMBL/GenBank/DDBJ whole genome shotgun (WGS) entry which is preliminary data.</text>
</comment>
<gene>
    <name evidence="1" type="ORF">CDQ91_08580</name>
</gene>
<accession>A0A246JZR6</accession>
<evidence type="ECO:0000313" key="1">
    <source>
        <dbReference type="EMBL" id="OWQ98513.1"/>
    </source>
</evidence>
<dbReference type="RefSeq" id="WP_054586769.1">
    <property type="nucleotide sequence ID" value="NZ_NISJ01000003.1"/>
</dbReference>
<evidence type="ECO:0000313" key="2">
    <source>
        <dbReference type="Proteomes" id="UP000197097"/>
    </source>
</evidence>
<name>A0A246JZR6_9SPHN</name>
<reference evidence="1 2" key="1">
    <citation type="journal article" date="2002" name="Int. J. Syst. Evol. Microbiol.">
        <title>Sphingopyxis witflariensis sp. nov., isolated from activated sludge.</title>
        <authorList>
            <person name="Kampfer P."/>
            <person name="Witzenberger R."/>
            <person name="Denner E.B."/>
            <person name="Busse H.J."/>
            <person name="Neef A."/>
        </authorList>
    </citation>
    <scope>NUCLEOTIDE SEQUENCE [LARGE SCALE GENOMIC DNA]</scope>
    <source>
        <strain evidence="1 2">DSM 14551</strain>
    </source>
</reference>
<dbReference type="EMBL" id="NISJ01000003">
    <property type="protein sequence ID" value="OWQ98513.1"/>
    <property type="molecule type" value="Genomic_DNA"/>
</dbReference>
<protein>
    <submittedName>
        <fullName evidence="1">Uncharacterized protein</fullName>
    </submittedName>
</protein>
<keyword evidence="2" id="KW-1185">Reference proteome</keyword>
<sequence length="97" mass="9816">MTILAAGLLAGFSVHAFGRYVAGSSAPFAVRFCVVLLFAGTAAAAGYQAGGALAELADLEPWADRGISVLVAILTGLASWRDLVLPGNGIARAELQA</sequence>